<evidence type="ECO:0000313" key="2">
    <source>
        <dbReference type="Proteomes" id="UP000251088"/>
    </source>
</evidence>
<gene>
    <name evidence="1" type="ORF">NCTC9128_03734</name>
</gene>
<keyword evidence="1" id="KW-0540">Nuclease</keyword>
<sequence>MTNPLAATLDELQRVGCCGIEARVPLTVGRAAAARRPPAGVGAGVYRHSFQRRRGAPPPSHETPEQHLARLQSRFAEASGLNPRFVNLLAGNDRWPLAQQVDFLGKAHELAAGFGLTCSFETHRATSLYSPWLTLEIIQQLPQLRFTADISHWVVVSERLLDDPSDDFSAFIDRVHHVQARVGYDQGPQVPHPAAPEYQPALAFAERFWQQIWRSQRQRGYPQTTLTPEFGADGYLHHLPFTNVPVADLWSLNAWMAARQQAHFQQFLSLTEQEPQP</sequence>
<evidence type="ECO:0000313" key="1">
    <source>
        <dbReference type="EMBL" id="SQC15660.1"/>
    </source>
</evidence>
<name>A0A2X3EZ04_KLEPN</name>
<dbReference type="SUPFAM" id="SSF51658">
    <property type="entry name" value="Xylose isomerase-like"/>
    <property type="match status" value="1"/>
</dbReference>
<proteinExistence type="predicted"/>
<dbReference type="Gene3D" id="3.20.20.150">
    <property type="entry name" value="Divalent-metal-dependent TIM barrel enzymes"/>
    <property type="match status" value="1"/>
</dbReference>
<dbReference type="Proteomes" id="UP000251088">
    <property type="component" value="Unassembled WGS sequence"/>
</dbReference>
<keyword evidence="1" id="KW-0378">Hydrolase</keyword>
<dbReference type="AlphaFoldDB" id="A0A2X3EZ04"/>
<reference evidence="1 2" key="1">
    <citation type="submission" date="2018-06" db="EMBL/GenBank/DDBJ databases">
        <authorList>
            <consortium name="Pathogen Informatics"/>
            <person name="Doyle S."/>
        </authorList>
    </citation>
    <scope>NUCLEOTIDE SEQUENCE [LARGE SCALE GENOMIC DNA]</scope>
    <source>
        <strain evidence="1 2">NCTC9128</strain>
    </source>
</reference>
<accession>A0A2X3EZ04</accession>
<dbReference type="EMBL" id="UAWN01000012">
    <property type="protein sequence ID" value="SQC15660.1"/>
    <property type="molecule type" value="Genomic_DNA"/>
</dbReference>
<keyword evidence="1" id="KW-0255">Endonuclease</keyword>
<protein>
    <submittedName>
        <fullName evidence="1">AP endonuclease, family 2</fullName>
    </submittedName>
</protein>
<dbReference type="GO" id="GO:0004519">
    <property type="term" value="F:endonuclease activity"/>
    <property type="evidence" value="ECO:0007669"/>
    <property type="project" value="UniProtKB-KW"/>
</dbReference>
<dbReference type="InterPro" id="IPR036237">
    <property type="entry name" value="Xyl_isomerase-like_sf"/>
</dbReference>
<organism evidence="1 2">
    <name type="scientific">Klebsiella pneumoniae</name>
    <dbReference type="NCBI Taxonomy" id="573"/>
    <lineage>
        <taxon>Bacteria</taxon>
        <taxon>Pseudomonadati</taxon>
        <taxon>Pseudomonadota</taxon>
        <taxon>Gammaproteobacteria</taxon>
        <taxon>Enterobacterales</taxon>
        <taxon>Enterobacteriaceae</taxon>
        <taxon>Klebsiella/Raoultella group</taxon>
        <taxon>Klebsiella</taxon>
        <taxon>Klebsiella pneumoniae complex</taxon>
    </lineage>
</organism>